<dbReference type="OrthoDB" id="9801785at2"/>
<dbReference type="EMBL" id="SIUB01000006">
    <property type="protein sequence ID" value="TBN51774.1"/>
    <property type="molecule type" value="Genomic_DNA"/>
</dbReference>
<dbReference type="AlphaFoldDB" id="A0A4V2JDW1"/>
<dbReference type="PRINTS" id="PR01713">
    <property type="entry name" value="NUCEPIMERASE"/>
</dbReference>
<comment type="similarity">
    <text evidence="2">Belongs to the NAD(P)-dependent epimerase/dehydratase family.</text>
</comment>
<dbReference type="Pfam" id="PF01370">
    <property type="entry name" value="Epimerase"/>
    <property type="match status" value="2"/>
</dbReference>
<organism evidence="5 6">
    <name type="scientific">Hansschlegelia quercus</name>
    <dbReference type="NCBI Taxonomy" id="2528245"/>
    <lineage>
        <taxon>Bacteria</taxon>
        <taxon>Pseudomonadati</taxon>
        <taxon>Pseudomonadota</taxon>
        <taxon>Alphaproteobacteria</taxon>
        <taxon>Hyphomicrobiales</taxon>
        <taxon>Methylopilaceae</taxon>
        <taxon>Hansschlegelia</taxon>
    </lineage>
</organism>
<dbReference type="PANTHER" id="PTHR43000">
    <property type="entry name" value="DTDP-D-GLUCOSE 4,6-DEHYDRATASE-RELATED"/>
    <property type="match status" value="1"/>
</dbReference>
<dbReference type="SUPFAM" id="SSF51735">
    <property type="entry name" value="NAD(P)-binding Rossmann-fold domains"/>
    <property type="match status" value="1"/>
</dbReference>
<dbReference type="RefSeq" id="WP_131003938.1">
    <property type="nucleotide sequence ID" value="NZ_JBHSZR010000001.1"/>
</dbReference>
<feature type="domain" description="NAD-dependent epimerase/dehydratase" evidence="4">
    <location>
        <begin position="171"/>
        <end position="278"/>
    </location>
</feature>
<name>A0A4V2JDW1_9HYPH</name>
<feature type="domain" description="NAD-dependent epimerase/dehydratase" evidence="4">
    <location>
        <begin position="5"/>
        <end position="132"/>
    </location>
</feature>
<reference evidence="5 6" key="1">
    <citation type="submission" date="2019-02" db="EMBL/GenBank/DDBJ databases">
        <title>Hansschlegelia quercus sp. nov., a novel methylotrophic bacterium from buds of oak (Quercus robur L.).</title>
        <authorList>
            <person name="Agafonova N.V."/>
            <person name="Kaparullina E.N."/>
            <person name="Grouzdev D.S."/>
            <person name="Doronina N.V."/>
        </authorList>
    </citation>
    <scope>NUCLEOTIDE SEQUENCE [LARGE SCALE GENOMIC DNA]</scope>
    <source>
        <strain evidence="5 6">Dub</strain>
    </source>
</reference>
<comment type="caution">
    <text evidence="5">The sequence shown here is derived from an EMBL/GenBank/DDBJ whole genome shotgun (WGS) entry which is preliminary data.</text>
</comment>
<evidence type="ECO:0000256" key="1">
    <source>
        <dbReference type="ARBA" id="ARBA00005125"/>
    </source>
</evidence>
<evidence type="ECO:0000256" key="3">
    <source>
        <dbReference type="SAM" id="MobiDB-lite"/>
    </source>
</evidence>
<dbReference type="Gene3D" id="3.90.25.10">
    <property type="entry name" value="UDP-galactose 4-epimerase, domain 1"/>
    <property type="match status" value="1"/>
</dbReference>
<keyword evidence="6" id="KW-1185">Reference proteome</keyword>
<dbReference type="InterPro" id="IPR001509">
    <property type="entry name" value="Epimerase_deHydtase"/>
</dbReference>
<evidence type="ECO:0000256" key="2">
    <source>
        <dbReference type="ARBA" id="ARBA00007637"/>
    </source>
</evidence>
<evidence type="ECO:0000259" key="4">
    <source>
        <dbReference type="Pfam" id="PF01370"/>
    </source>
</evidence>
<dbReference type="Proteomes" id="UP000291613">
    <property type="component" value="Unassembled WGS sequence"/>
</dbReference>
<evidence type="ECO:0000313" key="5">
    <source>
        <dbReference type="EMBL" id="TBN51774.1"/>
    </source>
</evidence>
<comment type="pathway">
    <text evidence="1">Bacterial outer membrane biogenesis; LPS O-antigen biosynthesis.</text>
</comment>
<dbReference type="InterPro" id="IPR036291">
    <property type="entry name" value="NAD(P)-bd_dom_sf"/>
</dbReference>
<protein>
    <submittedName>
        <fullName evidence="5">SDR family NAD(P)-dependent oxidoreductase</fullName>
    </submittedName>
</protein>
<proteinExistence type="inferred from homology"/>
<feature type="region of interest" description="Disordered" evidence="3">
    <location>
        <begin position="150"/>
        <end position="169"/>
    </location>
</feature>
<gene>
    <name evidence="5" type="ORF">EYR15_12760</name>
</gene>
<dbReference type="Gene3D" id="3.40.50.720">
    <property type="entry name" value="NAD(P)-binding Rossmann-like Domain"/>
    <property type="match status" value="2"/>
</dbReference>
<accession>A0A4V2JDW1</accession>
<evidence type="ECO:0000313" key="6">
    <source>
        <dbReference type="Proteomes" id="UP000291613"/>
    </source>
</evidence>
<sequence length="370" mass="40586">MTETILITGGAGFVGRHVAKALLRDGHRVRALDSLIEQVHPTRSRPSELDEDVELIVGDIRDGDVVRRAVTGADAVIHLAAEVGVGQSMYAIDRYTSVNDYGTAVLFQQLLEHPVRRVVIASSMSIYGEGLYRTADGELMQDVVRGPRNADGSWDPLDKAGRPLVPIPTPETKQPALKSVYAINKFVQERLTLTLTSQYGMEGAALRLWNIYGPGQALSNPYTGVLAIFASRIMNGQSPMVFEDGKQRRDFVHVSDVTRAFLLALQKPEANGEVFNIGSGEDRNVEEVALLQAASMGRADIAPEITQQARAGDIRHNIPDLTKARDVLGYEAKQDFASGLEELAEWVARQESQDRVADARRELEMRGLVA</sequence>